<evidence type="ECO:0000256" key="9">
    <source>
        <dbReference type="PIRNR" id="PIRNR005992"/>
    </source>
</evidence>
<dbReference type="InterPro" id="IPR011012">
    <property type="entry name" value="Longin-like_dom_sf"/>
</dbReference>
<evidence type="ECO:0000256" key="4">
    <source>
        <dbReference type="ARBA" id="ARBA00022475"/>
    </source>
</evidence>
<dbReference type="InterPro" id="IPR050431">
    <property type="entry name" value="Adaptor_comp_med_subunit"/>
</dbReference>
<dbReference type="InterPro" id="IPR001392">
    <property type="entry name" value="Clathrin_mu"/>
</dbReference>
<dbReference type="OMA" id="VWKIPRI"/>
<accession>A0A139ACE3</accession>
<dbReference type="CDD" id="cd09251">
    <property type="entry name" value="AP-2_Mu2_Cterm"/>
    <property type="match status" value="1"/>
</dbReference>
<keyword evidence="12" id="KW-1185">Reference proteome</keyword>
<evidence type="ECO:0000256" key="6">
    <source>
        <dbReference type="ARBA" id="ARBA00022927"/>
    </source>
</evidence>
<evidence type="ECO:0000256" key="8">
    <source>
        <dbReference type="ARBA" id="ARBA00023176"/>
    </source>
</evidence>
<dbReference type="InterPro" id="IPR028565">
    <property type="entry name" value="MHD"/>
</dbReference>
<sequence length="441" mass="49504">MISAFFIFNAKGEVLISRLFRHDIKRSVADLFRVHVIADSSNKSPITTLGATSFLHVRHENLYVVAVTRGNANAALVFEYLYRFVTLCRQYFGLLDDSTVKANFVLIYELLDEVVDFGLPQSTDHQTLSLYITTESIRSERAVLEDAKQITLQATGAISWRRPDIRYRKNEAFVDVIEGVNLLMSTKGTILRSDVSGQILMRAYLSGMPECKLGINDRLLLDRDAHPGGAERAVAERQRRGQGSGGVELDDVQFHQCVRLGRFDSDRTISFVPPDGEFELMRYRTTDSISLPFRVTPHFSQSSTTSAEYRVHVRSMFSPKVFAQNVVVKVPTPTNTANVKVVVGGGKAKYVGAENCVVWKIARFPGATDLVLTFSCELSHTTAGKSGKAWSRPPISMDFQVLMYTASGLLVRFLKVFEKGSYESVKWVRYMTKAASYQIRF</sequence>
<dbReference type="AlphaFoldDB" id="A0A139ACE3"/>
<dbReference type="PROSITE" id="PS51072">
    <property type="entry name" value="MHD"/>
    <property type="match status" value="1"/>
</dbReference>
<dbReference type="EMBL" id="KQ965769">
    <property type="protein sequence ID" value="KXS14486.1"/>
    <property type="molecule type" value="Genomic_DNA"/>
</dbReference>
<evidence type="ECO:0000256" key="3">
    <source>
        <dbReference type="ARBA" id="ARBA00022448"/>
    </source>
</evidence>
<organism evidence="11 12">
    <name type="scientific">Gonapodya prolifera (strain JEL478)</name>
    <name type="common">Monoblepharis prolifera</name>
    <dbReference type="NCBI Taxonomy" id="1344416"/>
    <lineage>
        <taxon>Eukaryota</taxon>
        <taxon>Fungi</taxon>
        <taxon>Fungi incertae sedis</taxon>
        <taxon>Chytridiomycota</taxon>
        <taxon>Chytridiomycota incertae sedis</taxon>
        <taxon>Monoblepharidomycetes</taxon>
        <taxon>Monoblepharidales</taxon>
        <taxon>Gonapodyaceae</taxon>
        <taxon>Gonapodya</taxon>
    </lineage>
</organism>
<dbReference type="PANTHER" id="PTHR10529">
    <property type="entry name" value="AP COMPLEX SUBUNIT MU"/>
    <property type="match status" value="1"/>
</dbReference>
<dbReference type="STRING" id="1344416.A0A139ACE3"/>
<comment type="similarity">
    <text evidence="9">Belongs to the adaptor complexes medium subunit family.</text>
</comment>
<keyword evidence="3 9" id="KW-0813">Transport</keyword>
<dbReference type="InterPro" id="IPR036168">
    <property type="entry name" value="AP2_Mu_C_sf"/>
</dbReference>
<comment type="subcellular location">
    <subcellularLocation>
        <location evidence="1">Cell membrane</location>
    </subcellularLocation>
    <subcellularLocation>
        <location evidence="2">Membrane</location>
        <location evidence="2">Coated pit</location>
        <topology evidence="2">Peripheral membrane protein</topology>
        <orientation evidence="2">Cytoplasmic side</orientation>
    </subcellularLocation>
</comment>
<evidence type="ECO:0000259" key="10">
    <source>
        <dbReference type="PROSITE" id="PS51072"/>
    </source>
</evidence>
<dbReference type="GO" id="GO:0006886">
    <property type="term" value="P:intracellular protein transport"/>
    <property type="evidence" value="ECO:0007669"/>
    <property type="project" value="UniProtKB-UniRule"/>
</dbReference>
<reference evidence="11 12" key="1">
    <citation type="journal article" date="2015" name="Genome Biol. Evol.">
        <title>Phylogenomic analyses indicate that early fungi evolved digesting cell walls of algal ancestors of land plants.</title>
        <authorList>
            <person name="Chang Y."/>
            <person name="Wang S."/>
            <person name="Sekimoto S."/>
            <person name="Aerts A.L."/>
            <person name="Choi C."/>
            <person name="Clum A."/>
            <person name="LaButti K.M."/>
            <person name="Lindquist E.A."/>
            <person name="Yee Ngan C."/>
            <person name="Ohm R.A."/>
            <person name="Salamov A.A."/>
            <person name="Grigoriev I.V."/>
            <person name="Spatafora J.W."/>
            <person name="Berbee M.L."/>
        </authorList>
    </citation>
    <scope>NUCLEOTIDE SEQUENCE [LARGE SCALE GENOMIC DNA]</scope>
    <source>
        <strain evidence="11 12">JEL478</strain>
    </source>
</reference>
<keyword evidence="5" id="KW-0254">Endocytosis</keyword>
<dbReference type="Gene3D" id="3.30.450.60">
    <property type="match status" value="1"/>
</dbReference>
<dbReference type="GO" id="GO:0006897">
    <property type="term" value="P:endocytosis"/>
    <property type="evidence" value="ECO:0007669"/>
    <property type="project" value="UniProtKB-KW"/>
</dbReference>
<dbReference type="Proteomes" id="UP000070544">
    <property type="component" value="Unassembled WGS sequence"/>
</dbReference>
<protein>
    <submittedName>
        <fullName evidence="11">AP-2 complex subunit MU</fullName>
    </submittedName>
</protein>
<dbReference type="PRINTS" id="PR00314">
    <property type="entry name" value="CLATHRINADPT"/>
</dbReference>
<dbReference type="SUPFAM" id="SSF64356">
    <property type="entry name" value="SNARE-like"/>
    <property type="match status" value="1"/>
</dbReference>
<dbReference type="InterPro" id="IPR043512">
    <property type="entry name" value="Mu2_C"/>
</dbReference>
<keyword evidence="6 9" id="KW-0653">Protein transport</keyword>
<name>A0A139ACE3_GONPJ</name>
<evidence type="ECO:0000256" key="1">
    <source>
        <dbReference type="ARBA" id="ARBA00004236"/>
    </source>
</evidence>
<dbReference type="PROSITE" id="PS00990">
    <property type="entry name" value="CLAT_ADAPTOR_M_1"/>
    <property type="match status" value="1"/>
</dbReference>
<keyword evidence="8" id="KW-0168">Coated pit</keyword>
<keyword evidence="7" id="KW-0472">Membrane</keyword>
<dbReference type="OrthoDB" id="10259133at2759"/>
<dbReference type="CDD" id="cd14836">
    <property type="entry name" value="AP2_Mu_N"/>
    <property type="match status" value="1"/>
</dbReference>
<dbReference type="GO" id="GO:0030131">
    <property type="term" value="C:clathrin adaptor complex"/>
    <property type="evidence" value="ECO:0007669"/>
    <property type="project" value="UniProtKB-UniRule"/>
</dbReference>
<dbReference type="Gene3D" id="2.60.40.1170">
    <property type="entry name" value="Mu homology domain, subdomain B"/>
    <property type="match status" value="2"/>
</dbReference>
<evidence type="ECO:0000256" key="2">
    <source>
        <dbReference type="ARBA" id="ARBA00004277"/>
    </source>
</evidence>
<dbReference type="GO" id="GO:0005905">
    <property type="term" value="C:clathrin-coated pit"/>
    <property type="evidence" value="ECO:0007669"/>
    <property type="project" value="UniProtKB-KW"/>
</dbReference>
<dbReference type="InterPro" id="IPR018240">
    <property type="entry name" value="Clathrin_mu_CS"/>
</dbReference>
<dbReference type="InterPro" id="IPR043532">
    <property type="entry name" value="AP2_Mu_N"/>
</dbReference>
<dbReference type="PIRSF" id="PIRSF005992">
    <property type="entry name" value="Clathrin_mu"/>
    <property type="match status" value="1"/>
</dbReference>
<dbReference type="Pfam" id="PF01217">
    <property type="entry name" value="Clat_adaptor_s"/>
    <property type="match status" value="1"/>
</dbReference>
<feature type="domain" description="MHD" evidence="10">
    <location>
        <begin position="169"/>
        <end position="440"/>
    </location>
</feature>
<dbReference type="InterPro" id="IPR022775">
    <property type="entry name" value="AP_mu_sigma_su"/>
</dbReference>
<keyword evidence="4" id="KW-1003">Cell membrane</keyword>
<dbReference type="GO" id="GO:0005886">
    <property type="term" value="C:plasma membrane"/>
    <property type="evidence" value="ECO:0007669"/>
    <property type="project" value="UniProtKB-SubCell"/>
</dbReference>
<dbReference type="FunFam" id="3.30.450.60:FF:000002">
    <property type="entry name" value="AP-2 complex subunit mu, putative"/>
    <property type="match status" value="1"/>
</dbReference>
<dbReference type="SUPFAM" id="SSF49447">
    <property type="entry name" value="Second domain of Mu2 adaptin subunit (ap50) of ap2 adaptor"/>
    <property type="match status" value="1"/>
</dbReference>
<evidence type="ECO:0000256" key="5">
    <source>
        <dbReference type="ARBA" id="ARBA00022583"/>
    </source>
</evidence>
<evidence type="ECO:0000313" key="12">
    <source>
        <dbReference type="Proteomes" id="UP000070544"/>
    </source>
</evidence>
<gene>
    <name evidence="11" type="ORF">M427DRAFT_57655</name>
</gene>
<evidence type="ECO:0000256" key="7">
    <source>
        <dbReference type="ARBA" id="ARBA00023136"/>
    </source>
</evidence>
<dbReference type="Pfam" id="PF00928">
    <property type="entry name" value="Adap_comp_sub"/>
    <property type="match status" value="1"/>
</dbReference>
<proteinExistence type="inferred from homology"/>
<evidence type="ECO:0000313" key="11">
    <source>
        <dbReference type="EMBL" id="KXS14486.1"/>
    </source>
</evidence>